<feature type="region of interest" description="Disordered" evidence="7">
    <location>
        <begin position="562"/>
        <end position="596"/>
    </location>
</feature>
<dbReference type="RefSeq" id="WP_184600967.1">
    <property type="nucleotide sequence ID" value="NZ_JACIFU010000010.1"/>
</dbReference>
<dbReference type="AlphaFoldDB" id="A0A7W6MBW0"/>
<comment type="caution">
    <text evidence="11">The sequence shown here is derived from an EMBL/GenBank/DDBJ whole genome shotgun (WGS) entry which is preliminary data.</text>
</comment>
<evidence type="ECO:0000256" key="2">
    <source>
        <dbReference type="ARBA" id="ARBA00022692"/>
    </source>
</evidence>
<keyword evidence="5 8" id="KW-1133">Transmembrane helix</keyword>
<accession>A0A7W6MBW0</accession>
<feature type="transmembrane region" description="Helical" evidence="8">
    <location>
        <begin position="53"/>
        <end position="72"/>
    </location>
</feature>
<dbReference type="Gene3D" id="3.40.50.300">
    <property type="entry name" value="P-loop containing nucleotide triphosphate hydrolases"/>
    <property type="match status" value="1"/>
</dbReference>
<keyword evidence="12" id="KW-1185">Reference proteome</keyword>
<comment type="subcellular location">
    <subcellularLocation>
        <location evidence="1">Cell membrane</location>
        <topology evidence="1">Multi-pass membrane protein</topology>
    </subcellularLocation>
</comment>
<dbReference type="NCBIfam" id="TIGR01842">
    <property type="entry name" value="type_I_sec_PrtD"/>
    <property type="match status" value="1"/>
</dbReference>
<dbReference type="Pfam" id="PF00664">
    <property type="entry name" value="ABC_membrane"/>
    <property type="match status" value="1"/>
</dbReference>
<organism evidence="11 12">
    <name type="scientific">Sulfitobacter noctilucicola</name>
    <dbReference type="NCBI Taxonomy" id="1342301"/>
    <lineage>
        <taxon>Bacteria</taxon>
        <taxon>Pseudomonadati</taxon>
        <taxon>Pseudomonadota</taxon>
        <taxon>Alphaproteobacteria</taxon>
        <taxon>Rhodobacterales</taxon>
        <taxon>Roseobacteraceae</taxon>
        <taxon>Sulfitobacter</taxon>
    </lineage>
</organism>
<keyword evidence="6 8" id="KW-0472">Membrane</keyword>
<reference evidence="11 12" key="1">
    <citation type="submission" date="2020-08" db="EMBL/GenBank/DDBJ databases">
        <title>Genomic Encyclopedia of Type Strains, Phase IV (KMG-IV): sequencing the most valuable type-strain genomes for metagenomic binning, comparative biology and taxonomic classification.</title>
        <authorList>
            <person name="Goeker M."/>
        </authorList>
    </citation>
    <scope>NUCLEOTIDE SEQUENCE [LARGE SCALE GENOMIC DNA]</scope>
    <source>
        <strain evidence="11 12">DSM 101015</strain>
    </source>
</reference>
<evidence type="ECO:0000256" key="8">
    <source>
        <dbReference type="SAM" id="Phobius"/>
    </source>
</evidence>
<proteinExistence type="predicted"/>
<feature type="domain" description="ABC transporter" evidence="9">
    <location>
        <begin position="327"/>
        <end position="570"/>
    </location>
</feature>
<dbReference type="InterPro" id="IPR003593">
    <property type="entry name" value="AAA+_ATPase"/>
</dbReference>
<dbReference type="PROSITE" id="PS00211">
    <property type="entry name" value="ABC_TRANSPORTER_1"/>
    <property type="match status" value="1"/>
</dbReference>
<keyword evidence="2 8" id="KW-0812">Transmembrane</keyword>
<feature type="domain" description="ABC transmembrane type-1" evidence="10">
    <location>
        <begin position="20"/>
        <end position="296"/>
    </location>
</feature>
<dbReference type="GO" id="GO:0005524">
    <property type="term" value="F:ATP binding"/>
    <property type="evidence" value="ECO:0007669"/>
    <property type="project" value="UniProtKB-KW"/>
</dbReference>
<dbReference type="InterPro" id="IPR027417">
    <property type="entry name" value="P-loop_NTPase"/>
</dbReference>
<keyword evidence="3" id="KW-0547">Nucleotide-binding</keyword>
<feature type="transmembrane region" description="Helical" evidence="8">
    <location>
        <begin position="130"/>
        <end position="150"/>
    </location>
</feature>
<dbReference type="SUPFAM" id="SSF90123">
    <property type="entry name" value="ABC transporter transmembrane region"/>
    <property type="match status" value="1"/>
</dbReference>
<dbReference type="InterPro" id="IPR036640">
    <property type="entry name" value="ABC1_TM_sf"/>
</dbReference>
<dbReference type="InterPro" id="IPR011527">
    <property type="entry name" value="ABC1_TM_dom"/>
</dbReference>
<dbReference type="InterPro" id="IPR017871">
    <property type="entry name" value="ABC_transporter-like_CS"/>
</dbReference>
<evidence type="ECO:0000256" key="5">
    <source>
        <dbReference type="ARBA" id="ARBA00022989"/>
    </source>
</evidence>
<dbReference type="InterPro" id="IPR047957">
    <property type="entry name" value="ABC_AprD-like_6TM"/>
</dbReference>
<dbReference type="EMBL" id="JACIFU010000010">
    <property type="protein sequence ID" value="MBB4176218.1"/>
    <property type="molecule type" value="Genomic_DNA"/>
</dbReference>
<dbReference type="GO" id="GO:0015421">
    <property type="term" value="F:ABC-type oligopeptide transporter activity"/>
    <property type="evidence" value="ECO:0007669"/>
    <property type="project" value="TreeGrafter"/>
</dbReference>
<dbReference type="GO" id="GO:0030256">
    <property type="term" value="C:type I protein secretion system complex"/>
    <property type="evidence" value="ECO:0007669"/>
    <property type="project" value="InterPro"/>
</dbReference>
<evidence type="ECO:0000256" key="1">
    <source>
        <dbReference type="ARBA" id="ARBA00004651"/>
    </source>
</evidence>
<gene>
    <name evidence="11" type="ORF">GGR93_004026</name>
</gene>
<dbReference type="Proteomes" id="UP000565745">
    <property type="component" value="Unassembled WGS sequence"/>
</dbReference>
<dbReference type="SUPFAM" id="SSF52540">
    <property type="entry name" value="P-loop containing nucleoside triphosphate hydrolases"/>
    <property type="match status" value="1"/>
</dbReference>
<evidence type="ECO:0000313" key="11">
    <source>
        <dbReference type="EMBL" id="MBB4176218.1"/>
    </source>
</evidence>
<feature type="transmembrane region" description="Helical" evidence="8">
    <location>
        <begin position="243"/>
        <end position="261"/>
    </location>
</feature>
<feature type="transmembrane region" description="Helical" evidence="8">
    <location>
        <begin position="12"/>
        <end position="33"/>
    </location>
</feature>
<evidence type="ECO:0000256" key="3">
    <source>
        <dbReference type="ARBA" id="ARBA00022741"/>
    </source>
</evidence>
<evidence type="ECO:0000256" key="7">
    <source>
        <dbReference type="SAM" id="MobiDB-lite"/>
    </source>
</evidence>
<feature type="transmembrane region" description="Helical" evidence="8">
    <location>
        <begin position="156"/>
        <end position="174"/>
    </location>
</feature>
<dbReference type="PROSITE" id="PS50929">
    <property type="entry name" value="ABC_TM1F"/>
    <property type="match status" value="1"/>
</dbReference>
<sequence>MKAKTPLAQAYGRFRAVFGATILFSFFSNILMFVGPLYMLQVYDRVLASRNELTLVMISAIAIALLVTYGLLEFIRSKLLVRAGLQFDDMLAHPAFNRVIRHRLASPNGGAHSTLQDIDRVREFMTGQGILAFFDAPWVPLFLALCFAFHPWLGIVATVGALIIFALALANEFATRGLLQEAGNASQGAAHFVNTTMQNAEVIRALGMEKQLTKRWLGQHDDVLDKQAKASGRAGAIMASTKFVRMTLQIAILGTGAYLAILQEISPGIMIAASIVMGRALAPVEQAVGQWKQFVAARQAHKRLTQVFGALGDEEDRMQLPAPKGNLSVQGLVATAPDAKVGITGSKPALLKGISFDLKQGEVMAVIGPSGSGKSTLVRHLVGASQPAGGSVRLDGTELHHWDAEQLGRDMGYMPQDVKLFRGSVTENISRFVEDAQDIEVVAAAQLSGAHEMIQTLGEGYDTDVGDGGQSLSGGQRQRVGLARAVFRDPNLVVLDEPNSNLDAHGEQALAACIQEMKKRGKTVVIVTHKANLLALTDKTLMLVGGSVEKFGPTRELFAQQAEAQKQAKAAQEKQQTAVAPPSSPAVVNMSDKPRA</sequence>
<dbReference type="GO" id="GO:0030253">
    <property type="term" value="P:protein secretion by the type I secretion system"/>
    <property type="evidence" value="ECO:0007669"/>
    <property type="project" value="InterPro"/>
</dbReference>
<dbReference type="InterPro" id="IPR010128">
    <property type="entry name" value="ATPase_T1SS_PrtD-like"/>
</dbReference>
<dbReference type="PROSITE" id="PS50893">
    <property type="entry name" value="ABC_TRANSPORTER_2"/>
    <property type="match status" value="1"/>
</dbReference>
<protein>
    <submittedName>
        <fullName evidence="11">ATP-binding cassette subfamily C protein</fullName>
    </submittedName>
</protein>
<name>A0A7W6MBW0_9RHOB</name>
<keyword evidence="4 11" id="KW-0067">ATP-binding</keyword>
<evidence type="ECO:0000259" key="9">
    <source>
        <dbReference type="PROSITE" id="PS50893"/>
    </source>
</evidence>
<dbReference type="CDD" id="cd18586">
    <property type="entry name" value="ABC_6TM_PrtD_like"/>
    <property type="match status" value="1"/>
</dbReference>
<evidence type="ECO:0000256" key="4">
    <source>
        <dbReference type="ARBA" id="ARBA00022840"/>
    </source>
</evidence>
<dbReference type="PANTHER" id="PTHR43394">
    <property type="entry name" value="ATP-DEPENDENT PERMEASE MDL1, MITOCHONDRIAL"/>
    <property type="match status" value="1"/>
</dbReference>
<dbReference type="GO" id="GO:0005886">
    <property type="term" value="C:plasma membrane"/>
    <property type="evidence" value="ECO:0007669"/>
    <property type="project" value="UniProtKB-SubCell"/>
</dbReference>
<dbReference type="GO" id="GO:0016887">
    <property type="term" value="F:ATP hydrolysis activity"/>
    <property type="evidence" value="ECO:0007669"/>
    <property type="project" value="InterPro"/>
</dbReference>
<dbReference type="InterPro" id="IPR003439">
    <property type="entry name" value="ABC_transporter-like_ATP-bd"/>
</dbReference>
<dbReference type="InterPro" id="IPR039421">
    <property type="entry name" value="Type_1_exporter"/>
</dbReference>
<feature type="compositionally biased region" description="Low complexity" evidence="7">
    <location>
        <begin position="562"/>
        <end position="576"/>
    </location>
</feature>
<evidence type="ECO:0000313" key="12">
    <source>
        <dbReference type="Proteomes" id="UP000565745"/>
    </source>
</evidence>
<evidence type="ECO:0000259" key="10">
    <source>
        <dbReference type="PROSITE" id="PS50929"/>
    </source>
</evidence>
<dbReference type="SMART" id="SM00382">
    <property type="entry name" value="AAA"/>
    <property type="match status" value="1"/>
</dbReference>
<evidence type="ECO:0000256" key="6">
    <source>
        <dbReference type="ARBA" id="ARBA00023136"/>
    </source>
</evidence>
<dbReference type="Pfam" id="PF00005">
    <property type="entry name" value="ABC_tran"/>
    <property type="match status" value="1"/>
</dbReference>
<dbReference type="PANTHER" id="PTHR43394:SF1">
    <property type="entry name" value="ATP-BINDING CASSETTE SUB-FAMILY B MEMBER 10, MITOCHONDRIAL"/>
    <property type="match status" value="1"/>
</dbReference>
<dbReference type="Gene3D" id="1.20.1560.10">
    <property type="entry name" value="ABC transporter type 1, transmembrane domain"/>
    <property type="match status" value="1"/>
</dbReference>